<keyword evidence="7 8" id="KW-0472">Membrane</keyword>
<keyword evidence="6 8" id="KW-1133">Transmembrane helix</keyword>
<evidence type="ECO:0000256" key="3">
    <source>
        <dbReference type="ARBA" id="ARBA00022670"/>
    </source>
</evidence>
<proteinExistence type="predicted"/>
<dbReference type="GO" id="GO:0006508">
    <property type="term" value="P:proteolysis"/>
    <property type="evidence" value="ECO:0007669"/>
    <property type="project" value="UniProtKB-KW"/>
</dbReference>
<evidence type="ECO:0000313" key="9">
    <source>
        <dbReference type="EMBL" id="RED75389.1"/>
    </source>
</evidence>
<dbReference type="InterPro" id="IPR006741">
    <property type="entry name" value="AgrB"/>
</dbReference>
<sequence length="175" mass="18782">MVDGLSRQLAVGIKKVVPESPQSVEVLKYSISFILNTLFIIGFSLLISLFTGKVNEVIIVLIGYAILRQVSGGVHLKSGTLCIIVSTAGATALSFVSFNSMILLLVTALPLLLALVFAPSRIEKQTRIPAKYYPLLKLASLAIIASNLVIQSDVLAAAFLLQTLTLIRGREVEGE</sequence>
<dbReference type="AlphaFoldDB" id="A0A3D9JNK2"/>
<accession>A0A3D9JNK2</accession>
<dbReference type="EMBL" id="QRDZ01000015">
    <property type="protein sequence ID" value="RED75389.1"/>
    <property type="molecule type" value="Genomic_DNA"/>
</dbReference>
<dbReference type="RefSeq" id="WP_116062127.1">
    <property type="nucleotide sequence ID" value="NZ_QRDZ01000015.1"/>
</dbReference>
<keyword evidence="3" id="KW-0645">Protease</keyword>
<dbReference type="GO" id="GO:0008233">
    <property type="term" value="F:peptidase activity"/>
    <property type="evidence" value="ECO:0007669"/>
    <property type="project" value="UniProtKB-KW"/>
</dbReference>
<evidence type="ECO:0000256" key="5">
    <source>
        <dbReference type="ARBA" id="ARBA00022801"/>
    </source>
</evidence>
<keyword evidence="1" id="KW-1003">Cell membrane</keyword>
<reference evidence="9 10" key="1">
    <citation type="submission" date="2018-07" db="EMBL/GenBank/DDBJ databases">
        <title>Genomic Encyclopedia of Type Strains, Phase III (KMG-III): the genomes of soil and plant-associated and newly described type strains.</title>
        <authorList>
            <person name="Whitman W."/>
        </authorList>
    </citation>
    <scope>NUCLEOTIDE SEQUENCE [LARGE SCALE GENOMIC DNA]</scope>
    <source>
        <strain evidence="9 10">CECT 7287</strain>
    </source>
</reference>
<organism evidence="9 10">
    <name type="scientific">Cohnella phaseoli</name>
    <dbReference type="NCBI Taxonomy" id="456490"/>
    <lineage>
        <taxon>Bacteria</taxon>
        <taxon>Bacillati</taxon>
        <taxon>Bacillota</taxon>
        <taxon>Bacilli</taxon>
        <taxon>Bacillales</taxon>
        <taxon>Paenibacillaceae</taxon>
        <taxon>Cohnella</taxon>
    </lineage>
</organism>
<feature type="transmembrane region" description="Helical" evidence="8">
    <location>
        <begin position="138"/>
        <end position="161"/>
    </location>
</feature>
<keyword evidence="2" id="KW-0673">Quorum sensing</keyword>
<keyword evidence="10" id="KW-1185">Reference proteome</keyword>
<evidence type="ECO:0000256" key="7">
    <source>
        <dbReference type="ARBA" id="ARBA00023136"/>
    </source>
</evidence>
<protein>
    <submittedName>
        <fullName evidence="9">Accessory gene regulator B</fullName>
    </submittedName>
</protein>
<keyword evidence="5" id="KW-0378">Hydrolase</keyword>
<dbReference type="SMART" id="SM00793">
    <property type="entry name" value="AgrB"/>
    <property type="match status" value="1"/>
</dbReference>
<evidence type="ECO:0000256" key="2">
    <source>
        <dbReference type="ARBA" id="ARBA00022654"/>
    </source>
</evidence>
<evidence type="ECO:0000256" key="1">
    <source>
        <dbReference type="ARBA" id="ARBA00022475"/>
    </source>
</evidence>
<dbReference type="Proteomes" id="UP000256977">
    <property type="component" value="Unassembled WGS sequence"/>
</dbReference>
<gene>
    <name evidence="9" type="ORF">DFP98_1154</name>
</gene>
<evidence type="ECO:0000313" key="10">
    <source>
        <dbReference type="Proteomes" id="UP000256977"/>
    </source>
</evidence>
<feature type="transmembrane region" description="Helical" evidence="8">
    <location>
        <begin position="96"/>
        <end position="117"/>
    </location>
</feature>
<keyword evidence="4 8" id="KW-0812">Transmembrane</keyword>
<feature type="transmembrane region" description="Helical" evidence="8">
    <location>
        <begin position="29"/>
        <end position="50"/>
    </location>
</feature>
<evidence type="ECO:0000256" key="6">
    <source>
        <dbReference type="ARBA" id="ARBA00022989"/>
    </source>
</evidence>
<name>A0A3D9JNK2_9BACL</name>
<dbReference type="GO" id="GO:0009372">
    <property type="term" value="P:quorum sensing"/>
    <property type="evidence" value="ECO:0007669"/>
    <property type="project" value="UniProtKB-KW"/>
</dbReference>
<evidence type="ECO:0000256" key="8">
    <source>
        <dbReference type="SAM" id="Phobius"/>
    </source>
</evidence>
<feature type="transmembrane region" description="Helical" evidence="8">
    <location>
        <begin position="57"/>
        <end position="76"/>
    </location>
</feature>
<dbReference type="OrthoDB" id="2666767at2"/>
<dbReference type="Pfam" id="PF04647">
    <property type="entry name" value="AgrB"/>
    <property type="match status" value="1"/>
</dbReference>
<dbReference type="GO" id="GO:0016020">
    <property type="term" value="C:membrane"/>
    <property type="evidence" value="ECO:0007669"/>
    <property type="project" value="InterPro"/>
</dbReference>
<evidence type="ECO:0000256" key="4">
    <source>
        <dbReference type="ARBA" id="ARBA00022692"/>
    </source>
</evidence>
<comment type="caution">
    <text evidence="9">The sequence shown here is derived from an EMBL/GenBank/DDBJ whole genome shotgun (WGS) entry which is preliminary data.</text>
</comment>